<dbReference type="SMART" id="SM00184">
    <property type="entry name" value="RING"/>
    <property type="match status" value="1"/>
</dbReference>
<protein>
    <recommendedName>
        <fullName evidence="5">RING-type domain-containing protein</fullName>
    </recommendedName>
</protein>
<dbReference type="GO" id="GO:0008270">
    <property type="term" value="F:zinc ion binding"/>
    <property type="evidence" value="ECO:0007669"/>
    <property type="project" value="UniProtKB-KW"/>
</dbReference>
<dbReference type="KEGG" id="gtt:GUITHDRAFT_50560"/>
<feature type="non-terminal residue" evidence="6">
    <location>
        <position position="1"/>
    </location>
</feature>
<proteinExistence type="predicted"/>
<sequence>EKPTCSICLGEFAEGEELKSLPCVHVFHCACIDQWLRLSSECPLCKRSVL</sequence>
<evidence type="ECO:0000259" key="5">
    <source>
        <dbReference type="PROSITE" id="PS50089"/>
    </source>
</evidence>
<accession>L1JPY1</accession>
<dbReference type="Proteomes" id="UP000011087">
    <property type="component" value="Unassembled WGS sequence"/>
</dbReference>
<name>L1JPY1_GUITC</name>
<dbReference type="PROSITE" id="PS50089">
    <property type="entry name" value="ZF_RING_2"/>
    <property type="match status" value="1"/>
</dbReference>
<feature type="domain" description="RING-type" evidence="5">
    <location>
        <begin position="5"/>
        <end position="46"/>
    </location>
</feature>
<organism evidence="6">
    <name type="scientific">Guillardia theta (strain CCMP2712)</name>
    <name type="common">Cryptophyte</name>
    <dbReference type="NCBI Taxonomy" id="905079"/>
    <lineage>
        <taxon>Eukaryota</taxon>
        <taxon>Cryptophyceae</taxon>
        <taxon>Pyrenomonadales</taxon>
        <taxon>Geminigeraceae</taxon>
        <taxon>Guillardia</taxon>
    </lineage>
</organism>
<evidence type="ECO:0000313" key="8">
    <source>
        <dbReference type="Proteomes" id="UP000011087"/>
    </source>
</evidence>
<reference evidence="7" key="3">
    <citation type="submission" date="2015-06" db="UniProtKB">
        <authorList>
            <consortium name="EnsemblProtists"/>
        </authorList>
    </citation>
    <scope>IDENTIFICATION</scope>
</reference>
<keyword evidence="2 4" id="KW-0863">Zinc-finger</keyword>
<feature type="non-terminal residue" evidence="6">
    <location>
        <position position="50"/>
    </location>
</feature>
<keyword evidence="8" id="KW-1185">Reference proteome</keyword>
<evidence type="ECO:0000256" key="2">
    <source>
        <dbReference type="ARBA" id="ARBA00022771"/>
    </source>
</evidence>
<dbReference type="InterPro" id="IPR013083">
    <property type="entry name" value="Znf_RING/FYVE/PHD"/>
</dbReference>
<dbReference type="HOGENOM" id="CLU_013137_21_6_1"/>
<dbReference type="eggNOG" id="KOG0800">
    <property type="taxonomic scope" value="Eukaryota"/>
</dbReference>
<dbReference type="EnsemblProtists" id="EKX50245">
    <property type="protein sequence ID" value="EKX50245"/>
    <property type="gene ID" value="GUITHDRAFT_50560"/>
</dbReference>
<dbReference type="AlphaFoldDB" id="L1JPY1"/>
<keyword evidence="1" id="KW-0479">Metal-binding</keyword>
<dbReference type="GO" id="GO:0006511">
    <property type="term" value="P:ubiquitin-dependent protein catabolic process"/>
    <property type="evidence" value="ECO:0007669"/>
    <property type="project" value="TreeGrafter"/>
</dbReference>
<dbReference type="EMBL" id="JH992979">
    <property type="protein sequence ID" value="EKX50245.1"/>
    <property type="molecule type" value="Genomic_DNA"/>
</dbReference>
<dbReference type="GO" id="GO:0005634">
    <property type="term" value="C:nucleus"/>
    <property type="evidence" value="ECO:0007669"/>
    <property type="project" value="TreeGrafter"/>
</dbReference>
<dbReference type="GeneID" id="17306860"/>
<dbReference type="PANTHER" id="PTHR45931:SF3">
    <property type="entry name" value="RING ZINC FINGER-CONTAINING PROTEIN"/>
    <property type="match status" value="1"/>
</dbReference>
<dbReference type="Pfam" id="PF13639">
    <property type="entry name" value="zf-RING_2"/>
    <property type="match status" value="1"/>
</dbReference>
<reference evidence="6 8" key="1">
    <citation type="journal article" date="2012" name="Nature">
        <title>Algal genomes reveal evolutionary mosaicism and the fate of nucleomorphs.</title>
        <authorList>
            <consortium name="DOE Joint Genome Institute"/>
            <person name="Curtis B.A."/>
            <person name="Tanifuji G."/>
            <person name="Burki F."/>
            <person name="Gruber A."/>
            <person name="Irimia M."/>
            <person name="Maruyama S."/>
            <person name="Arias M.C."/>
            <person name="Ball S.G."/>
            <person name="Gile G.H."/>
            <person name="Hirakawa Y."/>
            <person name="Hopkins J.F."/>
            <person name="Kuo A."/>
            <person name="Rensing S.A."/>
            <person name="Schmutz J."/>
            <person name="Symeonidi A."/>
            <person name="Elias M."/>
            <person name="Eveleigh R.J."/>
            <person name="Herman E.K."/>
            <person name="Klute M.J."/>
            <person name="Nakayama T."/>
            <person name="Obornik M."/>
            <person name="Reyes-Prieto A."/>
            <person name="Armbrust E.V."/>
            <person name="Aves S.J."/>
            <person name="Beiko R.G."/>
            <person name="Coutinho P."/>
            <person name="Dacks J.B."/>
            <person name="Durnford D.G."/>
            <person name="Fast N.M."/>
            <person name="Green B.R."/>
            <person name="Grisdale C.J."/>
            <person name="Hempel F."/>
            <person name="Henrissat B."/>
            <person name="Hoppner M.P."/>
            <person name="Ishida K."/>
            <person name="Kim E."/>
            <person name="Koreny L."/>
            <person name="Kroth P.G."/>
            <person name="Liu Y."/>
            <person name="Malik S.B."/>
            <person name="Maier U.G."/>
            <person name="McRose D."/>
            <person name="Mock T."/>
            <person name="Neilson J.A."/>
            <person name="Onodera N.T."/>
            <person name="Poole A.M."/>
            <person name="Pritham E.J."/>
            <person name="Richards T.A."/>
            <person name="Rocap G."/>
            <person name="Roy S.W."/>
            <person name="Sarai C."/>
            <person name="Schaack S."/>
            <person name="Shirato S."/>
            <person name="Slamovits C.H."/>
            <person name="Spencer D.F."/>
            <person name="Suzuki S."/>
            <person name="Worden A.Z."/>
            <person name="Zauner S."/>
            <person name="Barry K."/>
            <person name="Bell C."/>
            <person name="Bharti A.K."/>
            <person name="Crow J.A."/>
            <person name="Grimwood J."/>
            <person name="Kramer R."/>
            <person name="Lindquist E."/>
            <person name="Lucas S."/>
            <person name="Salamov A."/>
            <person name="McFadden G.I."/>
            <person name="Lane C.E."/>
            <person name="Keeling P.J."/>
            <person name="Gray M.W."/>
            <person name="Grigoriev I.V."/>
            <person name="Archibald J.M."/>
        </authorList>
    </citation>
    <scope>NUCLEOTIDE SEQUENCE</scope>
    <source>
        <strain evidence="6 8">CCMP2712</strain>
    </source>
</reference>
<evidence type="ECO:0000313" key="7">
    <source>
        <dbReference type="EnsemblProtists" id="EKX50245"/>
    </source>
</evidence>
<dbReference type="OMA" id="IRECCIC"/>
<evidence type="ECO:0000256" key="3">
    <source>
        <dbReference type="ARBA" id="ARBA00022833"/>
    </source>
</evidence>
<dbReference type="SUPFAM" id="SSF57850">
    <property type="entry name" value="RING/U-box"/>
    <property type="match status" value="1"/>
</dbReference>
<gene>
    <name evidence="6" type="ORF">GUITHDRAFT_50560</name>
</gene>
<dbReference type="InterPro" id="IPR051834">
    <property type="entry name" value="RING_finger_E3_ligase"/>
</dbReference>
<dbReference type="RefSeq" id="XP_005837225.1">
    <property type="nucleotide sequence ID" value="XM_005837168.1"/>
</dbReference>
<dbReference type="Gene3D" id="3.30.40.10">
    <property type="entry name" value="Zinc/RING finger domain, C3HC4 (zinc finger)"/>
    <property type="match status" value="1"/>
</dbReference>
<dbReference type="InterPro" id="IPR001841">
    <property type="entry name" value="Znf_RING"/>
</dbReference>
<dbReference type="OrthoDB" id="10265739at2759"/>
<dbReference type="GO" id="GO:0061630">
    <property type="term" value="F:ubiquitin protein ligase activity"/>
    <property type="evidence" value="ECO:0007669"/>
    <property type="project" value="TreeGrafter"/>
</dbReference>
<evidence type="ECO:0000313" key="6">
    <source>
        <dbReference type="EMBL" id="EKX50245.1"/>
    </source>
</evidence>
<dbReference type="STRING" id="905079.L1JPY1"/>
<keyword evidence="3" id="KW-0862">Zinc</keyword>
<evidence type="ECO:0000256" key="1">
    <source>
        <dbReference type="ARBA" id="ARBA00022723"/>
    </source>
</evidence>
<dbReference type="PANTHER" id="PTHR45931">
    <property type="entry name" value="SI:CH211-59O9.10"/>
    <property type="match status" value="1"/>
</dbReference>
<dbReference type="PaxDb" id="55529-EKX50245"/>
<reference evidence="8" key="2">
    <citation type="submission" date="2012-11" db="EMBL/GenBank/DDBJ databases">
        <authorList>
            <person name="Kuo A."/>
            <person name="Curtis B.A."/>
            <person name="Tanifuji G."/>
            <person name="Burki F."/>
            <person name="Gruber A."/>
            <person name="Irimia M."/>
            <person name="Maruyama S."/>
            <person name="Arias M.C."/>
            <person name="Ball S.G."/>
            <person name="Gile G.H."/>
            <person name="Hirakawa Y."/>
            <person name="Hopkins J.F."/>
            <person name="Rensing S.A."/>
            <person name="Schmutz J."/>
            <person name="Symeonidi A."/>
            <person name="Elias M."/>
            <person name="Eveleigh R.J."/>
            <person name="Herman E.K."/>
            <person name="Klute M.J."/>
            <person name="Nakayama T."/>
            <person name="Obornik M."/>
            <person name="Reyes-Prieto A."/>
            <person name="Armbrust E.V."/>
            <person name="Aves S.J."/>
            <person name="Beiko R.G."/>
            <person name="Coutinho P."/>
            <person name="Dacks J.B."/>
            <person name="Durnford D.G."/>
            <person name="Fast N.M."/>
            <person name="Green B.R."/>
            <person name="Grisdale C."/>
            <person name="Hempe F."/>
            <person name="Henrissat B."/>
            <person name="Hoppner M.P."/>
            <person name="Ishida K.-I."/>
            <person name="Kim E."/>
            <person name="Koreny L."/>
            <person name="Kroth P.G."/>
            <person name="Liu Y."/>
            <person name="Malik S.-B."/>
            <person name="Maier U.G."/>
            <person name="McRose D."/>
            <person name="Mock T."/>
            <person name="Neilson J.A."/>
            <person name="Onodera N.T."/>
            <person name="Poole A.M."/>
            <person name="Pritham E.J."/>
            <person name="Richards T.A."/>
            <person name="Rocap G."/>
            <person name="Roy S.W."/>
            <person name="Sarai C."/>
            <person name="Schaack S."/>
            <person name="Shirato S."/>
            <person name="Slamovits C.H."/>
            <person name="Spencer D.F."/>
            <person name="Suzuki S."/>
            <person name="Worden A.Z."/>
            <person name="Zauner S."/>
            <person name="Barry K."/>
            <person name="Bell C."/>
            <person name="Bharti A.K."/>
            <person name="Crow J.A."/>
            <person name="Grimwood J."/>
            <person name="Kramer R."/>
            <person name="Lindquist E."/>
            <person name="Lucas S."/>
            <person name="Salamov A."/>
            <person name="McFadden G.I."/>
            <person name="Lane C.E."/>
            <person name="Keeling P.J."/>
            <person name="Gray M.W."/>
            <person name="Grigoriev I.V."/>
            <person name="Archibald J.M."/>
        </authorList>
    </citation>
    <scope>NUCLEOTIDE SEQUENCE</scope>
    <source>
        <strain evidence="8">CCMP2712</strain>
    </source>
</reference>
<evidence type="ECO:0000256" key="4">
    <source>
        <dbReference type="PROSITE-ProRule" id="PRU00175"/>
    </source>
</evidence>